<keyword evidence="2" id="KW-1185">Reference proteome</keyword>
<dbReference type="AlphaFoldDB" id="A0A9P4TGC1"/>
<reference evidence="1" key="1">
    <citation type="submission" date="2019-04" db="EMBL/GenBank/DDBJ databases">
        <title>Sequencing of skin fungus with MAO and IRED activity.</title>
        <authorList>
            <person name="Marsaioli A.J."/>
            <person name="Bonatto J.M.C."/>
            <person name="Reis Junior O."/>
        </authorList>
    </citation>
    <scope>NUCLEOTIDE SEQUENCE</scope>
    <source>
        <strain evidence="1">30M1</strain>
    </source>
</reference>
<accession>A0A9P4TGC1</accession>
<protein>
    <submittedName>
        <fullName evidence="1">Uncharacterized protein</fullName>
    </submittedName>
</protein>
<dbReference type="EMBL" id="SWKU01000006">
    <property type="protein sequence ID" value="KAF3005672.1"/>
    <property type="molecule type" value="Genomic_DNA"/>
</dbReference>
<dbReference type="OrthoDB" id="10533066at2759"/>
<proteinExistence type="predicted"/>
<evidence type="ECO:0000313" key="1">
    <source>
        <dbReference type="EMBL" id="KAF3005672.1"/>
    </source>
</evidence>
<gene>
    <name evidence="1" type="ORF">E8E13_004594</name>
</gene>
<sequence>MHAVLQALMRPDYDMTKEERMQAIWLDVGHAGDDNNAPRRRSITTSHLVSLLQYSKNVVGLHRMFQRDAAVVTDYKAMCTHTFGASCDIICKLVVWPEITRDAEAVFSPNVEHRDAAQRLPTHRKAANDKIRQLHIDLGHDHVAQWGAKDNMPVLKKTRSVLAKRAIIAGQALE</sequence>
<name>A0A9P4TGC1_CURKU</name>
<dbReference type="Proteomes" id="UP000801428">
    <property type="component" value="Unassembled WGS sequence"/>
</dbReference>
<evidence type="ECO:0000313" key="2">
    <source>
        <dbReference type="Proteomes" id="UP000801428"/>
    </source>
</evidence>
<comment type="caution">
    <text evidence="1">The sequence shown here is derived from an EMBL/GenBank/DDBJ whole genome shotgun (WGS) entry which is preliminary data.</text>
</comment>
<organism evidence="1 2">
    <name type="scientific">Curvularia kusanoi</name>
    <name type="common">Cochliobolus kusanoi</name>
    <dbReference type="NCBI Taxonomy" id="90978"/>
    <lineage>
        <taxon>Eukaryota</taxon>
        <taxon>Fungi</taxon>
        <taxon>Dikarya</taxon>
        <taxon>Ascomycota</taxon>
        <taxon>Pezizomycotina</taxon>
        <taxon>Dothideomycetes</taxon>
        <taxon>Pleosporomycetidae</taxon>
        <taxon>Pleosporales</taxon>
        <taxon>Pleosporineae</taxon>
        <taxon>Pleosporaceae</taxon>
        <taxon>Curvularia</taxon>
    </lineage>
</organism>